<organism evidence="2 3">
    <name type="scientific">Longimicrobium terrae</name>
    <dbReference type="NCBI Taxonomy" id="1639882"/>
    <lineage>
        <taxon>Bacteria</taxon>
        <taxon>Pseudomonadati</taxon>
        <taxon>Gemmatimonadota</taxon>
        <taxon>Longimicrobiia</taxon>
        <taxon>Longimicrobiales</taxon>
        <taxon>Longimicrobiaceae</taxon>
        <taxon>Longimicrobium</taxon>
    </lineage>
</organism>
<accession>A0A841GNT5</accession>
<keyword evidence="3" id="KW-1185">Reference proteome</keyword>
<keyword evidence="1" id="KW-0472">Membrane</keyword>
<keyword evidence="1" id="KW-0812">Transmembrane</keyword>
<sequence>MTSQAKIAIAGMAVATVVAVGLLYCTVRFSMDGSPGTLVAGAGLGAVASLLVVYMCWRALHGYQMPARDPVSIAFRVASTSALIATLAPRLVAAITR</sequence>
<dbReference type="EMBL" id="JACHIA010000004">
    <property type="protein sequence ID" value="MBB6070307.1"/>
    <property type="molecule type" value="Genomic_DNA"/>
</dbReference>
<evidence type="ECO:0000256" key="1">
    <source>
        <dbReference type="SAM" id="Phobius"/>
    </source>
</evidence>
<evidence type="ECO:0000313" key="3">
    <source>
        <dbReference type="Proteomes" id="UP000582837"/>
    </source>
</evidence>
<evidence type="ECO:0000313" key="2">
    <source>
        <dbReference type="EMBL" id="MBB6070307.1"/>
    </source>
</evidence>
<dbReference type="Proteomes" id="UP000582837">
    <property type="component" value="Unassembled WGS sequence"/>
</dbReference>
<feature type="transmembrane region" description="Helical" evidence="1">
    <location>
        <begin position="37"/>
        <end position="57"/>
    </location>
</feature>
<dbReference type="RefSeq" id="WP_170035700.1">
    <property type="nucleotide sequence ID" value="NZ_JABDTL010000001.1"/>
</dbReference>
<reference evidence="2 3" key="1">
    <citation type="submission" date="2020-08" db="EMBL/GenBank/DDBJ databases">
        <title>Genomic Encyclopedia of Type Strains, Phase IV (KMG-IV): sequencing the most valuable type-strain genomes for metagenomic binning, comparative biology and taxonomic classification.</title>
        <authorList>
            <person name="Goeker M."/>
        </authorList>
    </citation>
    <scope>NUCLEOTIDE SEQUENCE [LARGE SCALE GENOMIC DNA]</scope>
    <source>
        <strain evidence="2 3">DSM 29007</strain>
    </source>
</reference>
<gene>
    <name evidence="2" type="ORF">HNQ61_001926</name>
</gene>
<protein>
    <submittedName>
        <fullName evidence="2">Uncharacterized protein</fullName>
    </submittedName>
</protein>
<keyword evidence="1" id="KW-1133">Transmembrane helix</keyword>
<comment type="caution">
    <text evidence="2">The sequence shown here is derived from an EMBL/GenBank/DDBJ whole genome shotgun (WGS) entry which is preliminary data.</text>
</comment>
<name>A0A841GNT5_9BACT</name>
<proteinExistence type="predicted"/>
<dbReference type="AlphaFoldDB" id="A0A841GNT5"/>
<feature type="transmembrane region" description="Helical" evidence="1">
    <location>
        <begin position="7"/>
        <end position="31"/>
    </location>
</feature>